<dbReference type="InterPro" id="IPR035093">
    <property type="entry name" value="RelE/ParE_toxin_dom_sf"/>
</dbReference>
<dbReference type="PANTHER" id="PTHR33755">
    <property type="entry name" value="TOXIN PARE1-RELATED"/>
    <property type="match status" value="1"/>
</dbReference>
<gene>
    <name evidence="3" type="ORF">CWE08_12015</name>
</gene>
<evidence type="ECO:0000313" key="4">
    <source>
        <dbReference type="Proteomes" id="UP000288395"/>
    </source>
</evidence>
<dbReference type="AlphaFoldDB" id="A0A432VPJ8"/>
<protein>
    <submittedName>
        <fullName evidence="3">Type II toxin-antitoxin system RelE/ParE family toxin</fullName>
    </submittedName>
</protein>
<keyword evidence="2" id="KW-1277">Toxin-antitoxin system</keyword>
<evidence type="ECO:0000313" key="3">
    <source>
        <dbReference type="EMBL" id="RUO18058.1"/>
    </source>
</evidence>
<dbReference type="OrthoDB" id="9809155at2"/>
<comment type="caution">
    <text evidence="3">The sequence shown here is derived from an EMBL/GenBank/DDBJ whole genome shotgun (WGS) entry which is preliminary data.</text>
</comment>
<dbReference type="RefSeq" id="WP_126768499.1">
    <property type="nucleotide sequence ID" value="NZ_PIPJ01000019.1"/>
</dbReference>
<dbReference type="Proteomes" id="UP000288395">
    <property type="component" value="Unassembled WGS sequence"/>
</dbReference>
<reference evidence="4" key="1">
    <citation type="journal article" date="2018" name="Front. Microbiol.">
        <title>Genome-Based Analysis Reveals the Taxonomy and Diversity of the Family Idiomarinaceae.</title>
        <authorList>
            <person name="Liu Y."/>
            <person name="Lai Q."/>
            <person name="Shao Z."/>
        </authorList>
    </citation>
    <scope>NUCLEOTIDE SEQUENCE [LARGE SCALE GENOMIC DNA]</scope>
    <source>
        <strain evidence="4">GBPy7</strain>
    </source>
</reference>
<organism evidence="3 4">
    <name type="scientific">Aliidiomarina iranensis</name>
    <dbReference type="NCBI Taxonomy" id="1434071"/>
    <lineage>
        <taxon>Bacteria</taxon>
        <taxon>Pseudomonadati</taxon>
        <taxon>Pseudomonadota</taxon>
        <taxon>Gammaproteobacteria</taxon>
        <taxon>Alteromonadales</taxon>
        <taxon>Idiomarinaceae</taxon>
        <taxon>Aliidiomarina</taxon>
    </lineage>
</organism>
<proteinExistence type="inferred from homology"/>
<name>A0A432VPJ8_9GAMM</name>
<dbReference type="InterPro" id="IPR007712">
    <property type="entry name" value="RelE/ParE_toxin"/>
</dbReference>
<evidence type="ECO:0000256" key="2">
    <source>
        <dbReference type="ARBA" id="ARBA00022649"/>
    </source>
</evidence>
<keyword evidence="4" id="KW-1185">Reference proteome</keyword>
<comment type="similarity">
    <text evidence="1">Belongs to the RelE toxin family.</text>
</comment>
<accession>A0A432VPJ8</accession>
<dbReference type="InterPro" id="IPR051803">
    <property type="entry name" value="TA_system_RelE-like_toxin"/>
</dbReference>
<dbReference type="Gene3D" id="3.30.2310.20">
    <property type="entry name" value="RelE-like"/>
    <property type="match status" value="1"/>
</dbReference>
<evidence type="ECO:0000256" key="1">
    <source>
        <dbReference type="ARBA" id="ARBA00006226"/>
    </source>
</evidence>
<sequence length="99" mass="11794">MKPVRFLETARDDVRREKHYYRRISPDLAKQFQHALEIAVKSAATQPLAMQVIENEIRRWPLNTFPHGVLYRNEDDFILVLAVFHPKQAPERWQSLPRT</sequence>
<dbReference type="Pfam" id="PF05016">
    <property type="entry name" value="ParE_toxin"/>
    <property type="match status" value="1"/>
</dbReference>
<dbReference type="PANTHER" id="PTHR33755:SF8">
    <property type="entry name" value="TOXIN PARE2"/>
    <property type="match status" value="1"/>
</dbReference>
<dbReference type="EMBL" id="PIPJ01000019">
    <property type="protein sequence ID" value="RUO18058.1"/>
    <property type="molecule type" value="Genomic_DNA"/>
</dbReference>